<feature type="region of interest" description="Disordered" evidence="1">
    <location>
        <begin position="128"/>
        <end position="150"/>
    </location>
</feature>
<name>A0A1H3WVA5_9FLAO</name>
<evidence type="ECO:0000313" key="3">
    <source>
        <dbReference type="EMBL" id="SDZ91069.1"/>
    </source>
</evidence>
<evidence type="ECO:0000256" key="2">
    <source>
        <dbReference type="SAM" id="Phobius"/>
    </source>
</evidence>
<protein>
    <submittedName>
        <fullName evidence="3">Uncharacterized protein</fullName>
    </submittedName>
</protein>
<sequence>MLKKPNTKTIIGVAATAGALVIGAKVGDGISAVMPDSTNGYKKWAIAGVSIIAAAFITPTTAMAKAGQNALIGMGTKQIYDELSDTLAEAIPVKAADTTSNKFVNAIVGHKEVSLNNTTPALNAAWQGEGSDMWDRPSDQPLLGNSFSGV</sequence>
<dbReference type="OrthoDB" id="1366835at2"/>
<keyword evidence="4" id="KW-1185">Reference proteome</keyword>
<feature type="transmembrane region" description="Helical" evidence="2">
    <location>
        <begin position="45"/>
        <end position="64"/>
    </location>
</feature>
<evidence type="ECO:0000313" key="4">
    <source>
        <dbReference type="Proteomes" id="UP000198951"/>
    </source>
</evidence>
<reference evidence="4" key="1">
    <citation type="submission" date="2016-10" db="EMBL/GenBank/DDBJ databases">
        <authorList>
            <person name="Varghese N."/>
            <person name="Submissions S."/>
        </authorList>
    </citation>
    <scope>NUCLEOTIDE SEQUENCE [LARGE SCALE GENOMIC DNA]</scope>
    <source>
        <strain evidence="4">DSM 22376</strain>
    </source>
</reference>
<keyword evidence="2" id="KW-0472">Membrane</keyword>
<proteinExistence type="predicted"/>
<dbReference type="RefSeq" id="WP_091083563.1">
    <property type="nucleotide sequence ID" value="NZ_FNRD01000001.1"/>
</dbReference>
<keyword evidence="2" id="KW-0812">Transmembrane</keyword>
<evidence type="ECO:0000256" key="1">
    <source>
        <dbReference type="SAM" id="MobiDB-lite"/>
    </source>
</evidence>
<keyword evidence="2" id="KW-1133">Transmembrane helix</keyword>
<dbReference type="EMBL" id="FNRD01000001">
    <property type="protein sequence ID" value="SDZ91069.1"/>
    <property type="molecule type" value="Genomic_DNA"/>
</dbReference>
<dbReference type="AlphaFoldDB" id="A0A1H3WVA5"/>
<accession>A0A1H3WVA5</accession>
<organism evidence="3 4">
    <name type="scientific">Flavobacterium gillisiae</name>
    <dbReference type="NCBI Taxonomy" id="150146"/>
    <lineage>
        <taxon>Bacteria</taxon>
        <taxon>Pseudomonadati</taxon>
        <taxon>Bacteroidota</taxon>
        <taxon>Flavobacteriia</taxon>
        <taxon>Flavobacteriales</taxon>
        <taxon>Flavobacteriaceae</taxon>
        <taxon>Flavobacterium</taxon>
    </lineage>
</organism>
<dbReference type="Proteomes" id="UP000198951">
    <property type="component" value="Unassembled WGS sequence"/>
</dbReference>
<gene>
    <name evidence="3" type="ORF">SAMN05443667_101257</name>
</gene>
<dbReference type="STRING" id="150146.SAMN05443667_101257"/>